<dbReference type="Gene3D" id="3.30.1950.10">
    <property type="entry name" value="wza like domain"/>
    <property type="match status" value="1"/>
</dbReference>
<dbReference type="RefSeq" id="WP_197720747.1">
    <property type="nucleotide sequence ID" value="NZ_LR134516.1"/>
</dbReference>
<evidence type="ECO:0000256" key="13">
    <source>
        <dbReference type="ARBA" id="ARBA00023237"/>
    </source>
</evidence>
<evidence type="ECO:0000313" key="18">
    <source>
        <dbReference type="Proteomes" id="UP000268229"/>
    </source>
</evidence>
<feature type="domain" description="SLBB" evidence="16">
    <location>
        <begin position="265"/>
        <end position="364"/>
    </location>
</feature>
<dbReference type="InterPro" id="IPR049712">
    <property type="entry name" value="Poly_export"/>
</dbReference>
<keyword evidence="3" id="KW-0813">Transport</keyword>
<dbReference type="GO" id="GO:0015159">
    <property type="term" value="F:polysaccharide transmembrane transporter activity"/>
    <property type="evidence" value="ECO:0007669"/>
    <property type="project" value="InterPro"/>
</dbReference>
<dbReference type="Pfam" id="PF22461">
    <property type="entry name" value="SLBB_2"/>
    <property type="match status" value="1"/>
</dbReference>
<dbReference type="EMBL" id="LR134516">
    <property type="protein sequence ID" value="VEJ20340.1"/>
    <property type="molecule type" value="Genomic_DNA"/>
</dbReference>
<dbReference type="KEGG" id="nani:NCTC12227_00041"/>
<evidence type="ECO:0000256" key="14">
    <source>
        <dbReference type="ARBA" id="ARBA00023288"/>
    </source>
</evidence>
<feature type="domain" description="Polysaccharide export protein N-terminal" evidence="15">
    <location>
        <begin position="85"/>
        <end position="175"/>
    </location>
</feature>
<keyword evidence="7" id="KW-0732">Signal</keyword>
<dbReference type="Proteomes" id="UP000268229">
    <property type="component" value="Chromosome"/>
</dbReference>
<dbReference type="AlphaFoldDB" id="A0A448U8T0"/>
<keyword evidence="9" id="KW-0406">Ion transport</keyword>
<evidence type="ECO:0000259" key="16">
    <source>
        <dbReference type="Pfam" id="PF22461"/>
    </source>
</evidence>
<keyword evidence="13" id="KW-0998">Cell outer membrane</keyword>
<gene>
    <name evidence="17" type="primary">ctrA_1</name>
    <name evidence="17" type="ORF">NCTC12227_00041</name>
</gene>
<dbReference type="InterPro" id="IPR054765">
    <property type="entry name" value="SLBB_dom"/>
</dbReference>
<evidence type="ECO:0000313" key="17">
    <source>
        <dbReference type="EMBL" id="VEJ20340.1"/>
    </source>
</evidence>
<evidence type="ECO:0000256" key="6">
    <source>
        <dbReference type="ARBA" id="ARBA00022692"/>
    </source>
</evidence>
<evidence type="ECO:0000256" key="11">
    <source>
        <dbReference type="ARBA" id="ARBA00023136"/>
    </source>
</evidence>
<dbReference type="GO" id="GO:0006811">
    <property type="term" value="P:monoatomic ion transport"/>
    <property type="evidence" value="ECO:0007669"/>
    <property type="project" value="UniProtKB-KW"/>
</dbReference>
<evidence type="ECO:0000256" key="8">
    <source>
        <dbReference type="ARBA" id="ARBA00023047"/>
    </source>
</evidence>
<dbReference type="InterPro" id="IPR003715">
    <property type="entry name" value="Poly_export_N"/>
</dbReference>
<evidence type="ECO:0000256" key="7">
    <source>
        <dbReference type="ARBA" id="ARBA00022729"/>
    </source>
</evidence>
<dbReference type="Gene3D" id="3.10.560.10">
    <property type="entry name" value="Outer membrane lipoprotein wza domain like"/>
    <property type="match status" value="2"/>
</dbReference>
<evidence type="ECO:0000256" key="1">
    <source>
        <dbReference type="ARBA" id="ARBA00004571"/>
    </source>
</evidence>
<evidence type="ECO:0000259" key="15">
    <source>
        <dbReference type="Pfam" id="PF02563"/>
    </source>
</evidence>
<protein>
    <submittedName>
        <fullName evidence="17">Capsule polysaccharide export outer membrane protein</fullName>
    </submittedName>
</protein>
<keyword evidence="10" id="KW-0626">Porin</keyword>
<sequence length="395" mass="42621">MSLINKNIFRFWVWGVGMVLSLPGCGVVPTSGPSYSQATAWGNLKDTENLPVVEVIDITDSVLGHLYHSAESYSFAEFSADSKGYNDLVDAGDVLDIAIWEAPPALLFGGALTSLGSGNAQLTKLPEQMVANNGKITVPFLGALYVKGKTPEAIQNDIVNRLRKMANQPQVMVRLVKNNSANVVVVRAGSSIRMPLTAQGERVLDAVAAIGGTADDIRDVSVQLTRGGVVKTIAFETLTTKPAENVLLRTGDVVALHSKPLSFTALGAVGKVQQFRFSAKGMNLGEALGQMGGLLDRRANPKGVFIFRYQPLSKLSQPEQGKWLAKGYTMDANVPTVYRIDLLDAKSLFWMQKFAMQDKDIVYVANAPLVELQKFLQFVFSPVVSGASSINNIAN</sequence>
<keyword evidence="4" id="KW-1134">Transmembrane beta strand</keyword>
<evidence type="ECO:0000256" key="12">
    <source>
        <dbReference type="ARBA" id="ARBA00023139"/>
    </source>
</evidence>
<dbReference type="Pfam" id="PF02563">
    <property type="entry name" value="Poly_export"/>
    <property type="match status" value="1"/>
</dbReference>
<keyword evidence="6" id="KW-0812">Transmembrane</keyword>
<dbReference type="PANTHER" id="PTHR33619">
    <property type="entry name" value="POLYSACCHARIDE EXPORT PROTEIN GFCE-RELATED"/>
    <property type="match status" value="1"/>
</dbReference>
<keyword evidence="18" id="KW-1185">Reference proteome</keyword>
<keyword evidence="11" id="KW-0472">Membrane</keyword>
<keyword evidence="14" id="KW-0449">Lipoprotein</keyword>
<keyword evidence="8" id="KW-0625">Polysaccharide transport</keyword>
<accession>A0A448U8T0</accession>
<comment type="similarity">
    <text evidence="2">Belongs to the BexD/CtrA/VexA family.</text>
</comment>
<reference evidence="17 18" key="1">
    <citation type="submission" date="2018-12" db="EMBL/GenBank/DDBJ databases">
        <authorList>
            <consortium name="Pathogen Informatics"/>
        </authorList>
    </citation>
    <scope>NUCLEOTIDE SEQUENCE [LARGE SCALE GENOMIC DNA]</scope>
    <source>
        <strain evidence="17 18">NCTC12227</strain>
    </source>
</reference>
<keyword evidence="5" id="KW-0762">Sugar transport</keyword>
<comment type="subcellular location">
    <subcellularLocation>
        <location evidence="1">Cell outer membrane</location>
        <topology evidence="1">Multi-pass membrane protein</topology>
    </subcellularLocation>
</comment>
<evidence type="ECO:0000256" key="9">
    <source>
        <dbReference type="ARBA" id="ARBA00023065"/>
    </source>
</evidence>
<evidence type="ECO:0000256" key="10">
    <source>
        <dbReference type="ARBA" id="ARBA00023114"/>
    </source>
</evidence>
<evidence type="ECO:0000256" key="3">
    <source>
        <dbReference type="ARBA" id="ARBA00022448"/>
    </source>
</evidence>
<name>A0A448U8T0_9NEIS</name>
<evidence type="ECO:0000256" key="2">
    <source>
        <dbReference type="ARBA" id="ARBA00009450"/>
    </source>
</evidence>
<organism evidence="17 18">
    <name type="scientific">Neisseria animaloris</name>
    <dbReference type="NCBI Taxonomy" id="326522"/>
    <lineage>
        <taxon>Bacteria</taxon>
        <taxon>Pseudomonadati</taxon>
        <taxon>Pseudomonadota</taxon>
        <taxon>Betaproteobacteria</taxon>
        <taxon>Neisseriales</taxon>
        <taxon>Neisseriaceae</taxon>
        <taxon>Neisseria</taxon>
    </lineage>
</organism>
<dbReference type="GO" id="GO:0009279">
    <property type="term" value="C:cell outer membrane"/>
    <property type="evidence" value="ECO:0007669"/>
    <property type="project" value="UniProtKB-SubCell"/>
</dbReference>
<dbReference type="GO" id="GO:0046930">
    <property type="term" value="C:pore complex"/>
    <property type="evidence" value="ECO:0007669"/>
    <property type="project" value="UniProtKB-KW"/>
</dbReference>
<evidence type="ECO:0000256" key="4">
    <source>
        <dbReference type="ARBA" id="ARBA00022452"/>
    </source>
</evidence>
<dbReference type="PANTHER" id="PTHR33619:SF3">
    <property type="entry name" value="POLYSACCHARIDE EXPORT PROTEIN GFCE-RELATED"/>
    <property type="match status" value="1"/>
</dbReference>
<proteinExistence type="inferred from homology"/>
<evidence type="ECO:0000256" key="5">
    <source>
        <dbReference type="ARBA" id="ARBA00022597"/>
    </source>
</evidence>
<dbReference type="GO" id="GO:0015288">
    <property type="term" value="F:porin activity"/>
    <property type="evidence" value="ECO:0007669"/>
    <property type="project" value="UniProtKB-KW"/>
</dbReference>
<keyword evidence="12" id="KW-0564">Palmitate</keyword>